<proteinExistence type="predicted"/>
<dbReference type="EMBL" id="KU987453">
    <property type="protein sequence ID" value="ANC59697.1"/>
    <property type="molecule type" value="Genomic_DNA"/>
</dbReference>
<sequence>MKKPIMINYIDVLKITFNCVFLMTSTEGKGIFYQCPN</sequence>
<accession>A0A161ID62</accession>
<protein>
    <submittedName>
        <fullName evidence="1">Uncharacterized protein</fullName>
    </submittedName>
</protein>
<geneLocation type="plasmid" evidence="1">
    <name>F5111</name>
</geneLocation>
<evidence type="ECO:0000313" key="1">
    <source>
        <dbReference type="EMBL" id="ANC59697.1"/>
    </source>
</evidence>
<keyword evidence="1" id="KW-0614">Plasmid</keyword>
<organism evidence="1">
    <name type="scientific">Klebsiella pneumoniae</name>
    <dbReference type="NCBI Taxonomy" id="573"/>
    <lineage>
        <taxon>Bacteria</taxon>
        <taxon>Pseudomonadati</taxon>
        <taxon>Pseudomonadota</taxon>
        <taxon>Gammaproteobacteria</taxon>
        <taxon>Enterobacterales</taxon>
        <taxon>Enterobacteriaceae</taxon>
        <taxon>Klebsiella/Raoultella group</taxon>
        <taxon>Klebsiella</taxon>
        <taxon>Klebsiella pneumoniae complex</taxon>
    </lineage>
</organism>
<name>A0A161ID62_KLEPN</name>
<dbReference type="AlphaFoldDB" id="A0A161ID62"/>
<reference evidence="1" key="1">
    <citation type="submission" date="2016-03" db="EMBL/GenBank/DDBJ databases">
        <title>F5111 plasmid from K. peumoniae isloate 05K0261.</title>
        <authorList>
            <person name="Kang H.-Y."/>
            <person name="Kim S."/>
            <person name="Kim J."/>
        </authorList>
    </citation>
    <scope>NUCLEOTIDE SEQUENCE</scope>
    <source>
        <strain evidence="1">05K0261</strain>
        <plasmid evidence="1">F5111</plasmid>
    </source>
</reference>